<evidence type="ECO:0000313" key="2">
    <source>
        <dbReference type="Proteomes" id="UP000309594"/>
    </source>
</evidence>
<reference evidence="1 2" key="1">
    <citation type="submission" date="2019-04" db="EMBL/GenBank/DDBJ databases">
        <title>Pedobacter sp. RP-1-16 sp. nov., isolated from Arctic soil.</title>
        <authorList>
            <person name="Dahal R.H."/>
            <person name="Kim D.-U."/>
        </authorList>
    </citation>
    <scope>NUCLEOTIDE SEQUENCE [LARGE SCALE GENOMIC DNA]</scope>
    <source>
        <strain evidence="1 2">RP-1-16</strain>
    </source>
</reference>
<dbReference type="PANTHER" id="PTHR31630:SF6">
    <property type="entry name" value="PHYTANOYL-COA DIOXYGENASE-RELATED"/>
    <property type="match status" value="1"/>
</dbReference>
<dbReference type="GO" id="GO:0016706">
    <property type="term" value="F:2-oxoglutarate-dependent dioxygenase activity"/>
    <property type="evidence" value="ECO:0007669"/>
    <property type="project" value="UniProtKB-ARBA"/>
</dbReference>
<dbReference type="Gene3D" id="2.60.120.620">
    <property type="entry name" value="q2cbj1_9rhob like domain"/>
    <property type="match status" value="1"/>
</dbReference>
<proteinExistence type="predicted"/>
<accession>A0A4U1GFH4</accession>
<name>A0A4U1GFH4_9SPHI</name>
<dbReference type="RefSeq" id="WP_136880653.1">
    <property type="nucleotide sequence ID" value="NZ_SWDX01000005.1"/>
</dbReference>
<dbReference type="InterPro" id="IPR008775">
    <property type="entry name" value="Phytyl_CoA_dOase-like"/>
</dbReference>
<organism evidence="1 2">
    <name type="scientific">Pedobacter hiemivivus</name>
    <dbReference type="NCBI Taxonomy" id="2530454"/>
    <lineage>
        <taxon>Bacteria</taxon>
        <taxon>Pseudomonadati</taxon>
        <taxon>Bacteroidota</taxon>
        <taxon>Sphingobacteriia</taxon>
        <taxon>Sphingobacteriales</taxon>
        <taxon>Sphingobacteriaceae</taxon>
        <taxon>Pedobacter</taxon>
    </lineage>
</organism>
<sequence>MINCNFSKLLYETHQIRKSGVRNLADSDFDHIETIWLGIYGLGKFETYFFLYSECRDFEHFIDWVTQLKGQDFVNRADEQFKKWQNLERGSETTEILPSNVLSAEQVKFWEENGYLRIPKVVDGAHCDAVKHKICRYLNLHLEFPETWYVPHPDWQGIMLQLYQNEEMEVIRQDPHIFDIFAALYKSTKIIPNTEKLGYNPPETQGWAFRHGNLHWDLDLSHPVTPHIQALVYLDDVPIERGPLHLVPGFNNKFKDWIRDFSSLDRAHEYMRITERSVPVPGEKGDLILWQNTIPHAAGKNQSDLPRFVQYISFTKI</sequence>
<keyword evidence="1" id="KW-0560">Oxidoreductase</keyword>
<dbReference type="SUPFAM" id="SSF51197">
    <property type="entry name" value="Clavaminate synthase-like"/>
    <property type="match status" value="1"/>
</dbReference>
<dbReference type="AlphaFoldDB" id="A0A4U1GFH4"/>
<protein>
    <submittedName>
        <fullName evidence="1">Phytanoyl-CoA dioxygenase family protein</fullName>
    </submittedName>
</protein>
<comment type="caution">
    <text evidence="1">The sequence shown here is derived from an EMBL/GenBank/DDBJ whole genome shotgun (WGS) entry which is preliminary data.</text>
</comment>
<keyword evidence="1" id="KW-0223">Dioxygenase</keyword>
<dbReference type="EMBL" id="SWDX01000005">
    <property type="protein sequence ID" value="TKC60052.1"/>
    <property type="molecule type" value="Genomic_DNA"/>
</dbReference>
<dbReference type="Proteomes" id="UP000309594">
    <property type="component" value="Unassembled WGS sequence"/>
</dbReference>
<dbReference type="PANTHER" id="PTHR31630">
    <property type="entry name" value="PHYTANOYL-COA DIOXYGENASE-RELATED-RELATED"/>
    <property type="match status" value="1"/>
</dbReference>
<gene>
    <name evidence="1" type="ORF">FBD94_14115</name>
</gene>
<evidence type="ECO:0000313" key="1">
    <source>
        <dbReference type="EMBL" id="TKC60052.1"/>
    </source>
</evidence>
<dbReference type="Pfam" id="PF05721">
    <property type="entry name" value="PhyH"/>
    <property type="match status" value="1"/>
</dbReference>